<gene>
    <name evidence="3" type="ORF">CH35J_004870</name>
</gene>
<feature type="region of interest" description="Disordered" evidence="1">
    <location>
        <begin position="145"/>
        <end position="166"/>
    </location>
</feature>
<reference evidence="3 4" key="1">
    <citation type="journal article" date="2019" name="Genome Biol. Evol.">
        <title>Genomic Plasticity Mediated by Transposable Elements in the Plant Pathogenic Fungus Colletotrichum higginsianum.</title>
        <authorList>
            <person name="Tsushima A."/>
            <person name="Gan P."/>
            <person name="Kumakura N."/>
            <person name="Narusaka M."/>
            <person name="Takano Y."/>
            <person name="Narusaka Y."/>
            <person name="Shirasu K."/>
        </authorList>
    </citation>
    <scope>NUCLEOTIDE SEQUENCE [LARGE SCALE GENOMIC DNA]</scope>
    <source>
        <strain evidence="3 4">MAFF305635-RFP</strain>
    </source>
</reference>
<keyword evidence="2" id="KW-1133">Transmembrane helix</keyword>
<name>A0A4T0W862_9PEZI</name>
<organism evidence="3 4">
    <name type="scientific">Colletotrichum higginsianum</name>
    <dbReference type="NCBI Taxonomy" id="80884"/>
    <lineage>
        <taxon>Eukaryota</taxon>
        <taxon>Fungi</taxon>
        <taxon>Dikarya</taxon>
        <taxon>Ascomycota</taxon>
        <taxon>Pezizomycotina</taxon>
        <taxon>Sordariomycetes</taxon>
        <taxon>Hypocreomycetidae</taxon>
        <taxon>Glomerellales</taxon>
        <taxon>Glomerellaceae</taxon>
        <taxon>Colletotrichum</taxon>
        <taxon>Colletotrichum destructivum species complex</taxon>
    </lineage>
</organism>
<protein>
    <submittedName>
        <fullName evidence="3">Uncharacterized protein</fullName>
    </submittedName>
</protein>
<dbReference type="Proteomes" id="UP000305883">
    <property type="component" value="Unassembled WGS sequence"/>
</dbReference>
<comment type="caution">
    <text evidence="3">The sequence shown here is derived from an EMBL/GenBank/DDBJ whole genome shotgun (WGS) entry which is preliminary data.</text>
</comment>
<proteinExistence type="predicted"/>
<dbReference type="AlphaFoldDB" id="A0A4T0W862"/>
<feature type="compositionally biased region" description="Polar residues" evidence="1">
    <location>
        <begin position="44"/>
        <end position="66"/>
    </location>
</feature>
<accession>A0A4T0W862</accession>
<dbReference type="EMBL" id="MWPZ01000003">
    <property type="protein sequence ID" value="TID01655.1"/>
    <property type="molecule type" value="Genomic_DNA"/>
</dbReference>
<evidence type="ECO:0000256" key="2">
    <source>
        <dbReference type="SAM" id="Phobius"/>
    </source>
</evidence>
<sequence length="332" mass="37062">MHALHFSSGPSSSWPRILCIAIAVAVTIRSRKACPRLFAMCPSSTDRGQISYQSSRQSLMDTSPGTLTRRICNDSDEDRYGSDNDDKDEDEDDDSNDINGHAIQLNIPLVLPPPIDRQLLSLCFHSSWRTRSQLRFHFRNVSEVPLDDDKGSDTNQDPESESDPEHCDTRLTIVTYDPIVAPSPSITISNTTSRRLLLASSAAALLVFAIAFVFAILSGFDPLHYPLPPLRPITFRGLAAVVQPYVKLIHLLDLPNTTLPAVENEFFELYLSTQADVNPSLCLKVVNLLDDANEHLARLLVGLNAPYMGNTVYTLRDDLILMSWSIDQQRQR</sequence>
<feature type="transmembrane region" description="Helical" evidence="2">
    <location>
        <begin position="196"/>
        <end position="220"/>
    </location>
</feature>
<feature type="compositionally biased region" description="Acidic residues" evidence="1">
    <location>
        <begin position="85"/>
        <end position="96"/>
    </location>
</feature>
<dbReference type="OrthoDB" id="4851649at2759"/>
<evidence type="ECO:0000313" key="3">
    <source>
        <dbReference type="EMBL" id="TID01655.1"/>
    </source>
</evidence>
<evidence type="ECO:0000313" key="4">
    <source>
        <dbReference type="Proteomes" id="UP000305883"/>
    </source>
</evidence>
<keyword evidence="2" id="KW-0472">Membrane</keyword>
<feature type="transmembrane region" description="Helical" evidence="2">
    <location>
        <begin position="12"/>
        <end position="30"/>
    </location>
</feature>
<feature type="region of interest" description="Disordered" evidence="1">
    <location>
        <begin position="44"/>
        <end position="99"/>
    </location>
</feature>
<keyword evidence="2" id="KW-0812">Transmembrane</keyword>
<evidence type="ECO:0000256" key="1">
    <source>
        <dbReference type="SAM" id="MobiDB-lite"/>
    </source>
</evidence>